<evidence type="ECO:0000313" key="6">
    <source>
        <dbReference type="EMBL" id="QUS36824.1"/>
    </source>
</evidence>
<dbReference type="GO" id="GO:0016462">
    <property type="term" value="F:pyrophosphatase activity"/>
    <property type="evidence" value="ECO:0007669"/>
    <property type="project" value="InterPro"/>
</dbReference>
<evidence type="ECO:0000256" key="4">
    <source>
        <dbReference type="ARBA" id="ARBA00022842"/>
    </source>
</evidence>
<dbReference type="InterPro" id="IPR015797">
    <property type="entry name" value="NUDIX_hydrolase-like_dom_sf"/>
</dbReference>
<sequence>MQYGALCWRVKNGRRQILLITSRETGRWVIPKGWPMEDRTPAGAAAQEAWEEAGVRGDVASVPIGSFLYDKVMSRRKNAVVSLRTRVRVFALKVRALEKDYPERKQRRRRWVSCSKAARLVREPDLAALLRAFEDA</sequence>
<evidence type="ECO:0000313" key="7">
    <source>
        <dbReference type="Proteomes" id="UP000679284"/>
    </source>
</evidence>
<evidence type="ECO:0000256" key="1">
    <source>
        <dbReference type="ARBA" id="ARBA00001946"/>
    </source>
</evidence>
<evidence type="ECO:0000259" key="5">
    <source>
        <dbReference type="PROSITE" id="PS51462"/>
    </source>
</evidence>
<dbReference type="EMBL" id="CP047289">
    <property type="protein sequence ID" value="QUS36824.1"/>
    <property type="molecule type" value="Genomic_DNA"/>
</dbReference>
<dbReference type="PANTHER" id="PTHR12629:SF0">
    <property type="entry name" value="DIPHOSPHOINOSITOL-POLYPHOSPHATE DIPHOSPHATASE"/>
    <property type="match status" value="1"/>
</dbReference>
<keyword evidence="2" id="KW-0479">Metal-binding</keyword>
<gene>
    <name evidence="6" type="ORF">GR316_00680</name>
</gene>
<dbReference type="CDD" id="cd04666">
    <property type="entry name" value="NUDIX_DIPP2_like_Nudt4"/>
    <property type="match status" value="1"/>
</dbReference>
<dbReference type="PANTHER" id="PTHR12629">
    <property type="entry name" value="DIPHOSPHOINOSITOL POLYPHOSPHATE PHOSPHOHYDROLASE"/>
    <property type="match status" value="1"/>
</dbReference>
<dbReference type="AlphaFoldDB" id="A0A8J8SLV8"/>
<dbReference type="GO" id="GO:0005737">
    <property type="term" value="C:cytoplasm"/>
    <property type="evidence" value="ECO:0007669"/>
    <property type="project" value="TreeGrafter"/>
</dbReference>
<dbReference type="Pfam" id="PF00293">
    <property type="entry name" value="NUDIX"/>
    <property type="match status" value="1"/>
</dbReference>
<dbReference type="InterPro" id="IPR000086">
    <property type="entry name" value="NUDIX_hydrolase_dom"/>
</dbReference>
<dbReference type="Gene3D" id="3.90.79.10">
    <property type="entry name" value="Nucleoside Triphosphate Pyrophosphohydrolase"/>
    <property type="match status" value="1"/>
</dbReference>
<feature type="domain" description="Nudix hydrolase" evidence="5">
    <location>
        <begin position="1"/>
        <end position="134"/>
    </location>
</feature>
<protein>
    <submittedName>
        <fullName evidence="6">NUDIX domain-containing protein</fullName>
    </submittedName>
</protein>
<dbReference type="KEGG" id="fap:GR316_00680"/>
<comment type="cofactor">
    <cofactor evidence="1">
        <name>Mg(2+)</name>
        <dbReference type="ChEBI" id="CHEBI:18420"/>
    </cofactor>
</comment>
<accession>A0A8J8SLV8</accession>
<dbReference type="Proteomes" id="UP000679284">
    <property type="component" value="Chromosome"/>
</dbReference>
<keyword evidence="3" id="KW-0378">Hydrolase</keyword>
<keyword evidence="4" id="KW-0460">Magnesium</keyword>
<evidence type="ECO:0000256" key="3">
    <source>
        <dbReference type="ARBA" id="ARBA00022801"/>
    </source>
</evidence>
<dbReference type="PROSITE" id="PS51462">
    <property type="entry name" value="NUDIX"/>
    <property type="match status" value="1"/>
</dbReference>
<proteinExistence type="predicted"/>
<dbReference type="GO" id="GO:0046872">
    <property type="term" value="F:metal ion binding"/>
    <property type="evidence" value="ECO:0007669"/>
    <property type="project" value="UniProtKB-KW"/>
</dbReference>
<keyword evidence="7" id="KW-1185">Reference proteome</keyword>
<reference evidence="6" key="1">
    <citation type="submission" date="2020-01" db="EMBL/GenBank/DDBJ databases">
        <authorList>
            <person name="Yang Y."/>
            <person name="Kwon Y.M."/>
        </authorList>
    </citation>
    <scope>NUCLEOTIDE SEQUENCE</scope>
    <source>
        <strain evidence="6">PG104</strain>
    </source>
</reference>
<organism evidence="6 7">
    <name type="scientific">Falsirhodobacter algicola</name>
    <dbReference type="NCBI Taxonomy" id="2692330"/>
    <lineage>
        <taxon>Bacteria</taxon>
        <taxon>Pseudomonadati</taxon>
        <taxon>Pseudomonadota</taxon>
        <taxon>Alphaproteobacteria</taxon>
        <taxon>Rhodobacterales</taxon>
        <taxon>Paracoccaceae</taxon>
        <taxon>Falsirhodobacter</taxon>
    </lineage>
</organism>
<evidence type="ECO:0000256" key="2">
    <source>
        <dbReference type="ARBA" id="ARBA00022723"/>
    </source>
</evidence>
<name>A0A8J8SLV8_9RHOB</name>
<dbReference type="InterPro" id="IPR047198">
    <property type="entry name" value="DDP-like_NUDIX"/>
</dbReference>
<dbReference type="SUPFAM" id="SSF55811">
    <property type="entry name" value="Nudix"/>
    <property type="match status" value="1"/>
</dbReference>